<proteinExistence type="inferred from homology"/>
<gene>
    <name evidence="3" type="ORF">HMPREF0402_03501</name>
</gene>
<accession>H1PYK8</accession>
<keyword evidence="4" id="KW-1185">Reference proteome</keyword>
<dbReference type="BioCyc" id="FSP457404-HMP:GTSQ-3556-MONOMER"/>
<dbReference type="Proteomes" id="UP000003233">
    <property type="component" value="Unassembled WGS sequence"/>
</dbReference>
<comment type="caution">
    <text evidence="3">The sequence shown here is derived from an EMBL/GenBank/DDBJ whole genome shotgun (WGS) entry which is preliminary data.</text>
</comment>
<dbReference type="AlphaFoldDB" id="H1PYK8"/>
<dbReference type="Gene3D" id="1.10.10.10">
    <property type="entry name" value="Winged helix-like DNA-binding domain superfamily/Winged helix DNA-binding domain"/>
    <property type="match status" value="2"/>
</dbReference>
<dbReference type="EMBL" id="AGWJ02000035">
    <property type="protein sequence ID" value="EHO77197.1"/>
    <property type="molecule type" value="Genomic_DNA"/>
</dbReference>
<sequence>MTDKSLKKDVVIHQNKLSYGKFEEFELRELKLLLKFIAEYSKTSENKIFLNAKEIKNFINMDRKSYSEFETLVRKLGKREVLIKDPTKNRYVVYHIFSKLDFDLDNKTVELSYAPDFIPLITNLEKNFCKYDLENIENLKSKYSLMFYIRAKAEMFKGKFYMSVEELGNLYGKKYTKYIENLDKKVVIPMLKEINEHTDILISSEKEYEPQERGRSKVKGYLFRIEKKKLLISSEIEKAVEKVKKNIFILKSKILNEETIQILLSEFGETRLIAGLNYAYKTINKDFNTLEYFKKVIYQNEEYSMENLETIVLEEKNNKDDEQILTSSDEALEMEDEILVYAIEKLGVQRRFLEGMKRDNPMLYKLILLEYEKDMKH</sequence>
<dbReference type="InterPro" id="IPR000525">
    <property type="entry name" value="Initiator_Rep_WH1"/>
</dbReference>
<dbReference type="RefSeq" id="WP_008699454.1">
    <property type="nucleotide sequence ID" value="NZ_KE161012.1"/>
</dbReference>
<reference evidence="3 4" key="1">
    <citation type="submission" date="2012-07" db="EMBL/GenBank/DDBJ databases">
        <title>The Genome Sequence of Fusobacterium ulcerans 12_1B.</title>
        <authorList>
            <consortium name="The Broad Institute Genome Sequencing Platform"/>
            <person name="Earl A."/>
            <person name="Ward D."/>
            <person name="Feldgarden M."/>
            <person name="Gevers D."/>
            <person name="Strauss J."/>
            <person name="Ambrose C.E."/>
            <person name="Allen-Vercoe E."/>
            <person name="Walker B."/>
            <person name="Young S.K."/>
            <person name="Zeng Q."/>
            <person name="Gargeya S."/>
            <person name="Fitzgerald M."/>
            <person name="Haas B."/>
            <person name="Abouelleil A."/>
            <person name="Alvarado L."/>
            <person name="Arachchi H.M."/>
            <person name="Berlin A.M."/>
            <person name="Chapman S.B."/>
            <person name="Goldberg J."/>
            <person name="Griggs A."/>
            <person name="Gujja S."/>
            <person name="Hansen M."/>
            <person name="Howarth C."/>
            <person name="Imamovic A."/>
            <person name="Larimer J."/>
            <person name="McCowen C."/>
            <person name="Montmayeur A."/>
            <person name="Murphy C."/>
            <person name="Neiman D."/>
            <person name="Pearson M."/>
            <person name="Priest M."/>
            <person name="Roberts A."/>
            <person name="Saif S."/>
            <person name="Shea T."/>
            <person name="Sisk P."/>
            <person name="Sykes S."/>
            <person name="Wortman J."/>
            <person name="Nusbaum C."/>
            <person name="Birren B."/>
        </authorList>
    </citation>
    <scope>NUCLEOTIDE SEQUENCE [LARGE SCALE GENOMIC DNA]</scope>
    <source>
        <strain evidence="3 4">12_1B</strain>
    </source>
</reference>
<protein>
    <recommendedName>
        <fullName evidence="2">Initiator Rep protein WH1 domain-containing protein</fullName>
    </recommendedName>
</protein>
<comment type="similarity">
    <text evidence="1">Belongs to the initiator RepB protein family.</text>
</comment>
<name>H1PYK8_9FUSO</name>
<dbReference type="GO" id="GO:0003887">
    <property type="term" value="F:DNA-directed DNA polymerase activity"/>
    <property type="evidence" value="ECO:0007669"/>
    <property type="project" value="InterPro"/>
</dbReference>
<dbReference type="Pfam" id="PF01051">
    <property type="entry name" value="Rep3_N"/>
    <property type="match status" value="1"/>
</dbReference>
<dbReference type="InterPro" id="IPR036388">
    <property type="entry name" value="WH-like_DNA-bd_sf"/>
</dbReference>
<dbReference type="PATRIC" id="fig|457404.5.peg.3522"/>
<evidence type="ECO:0000313" key="4">
    <source>
        <dbReference type="Proteomes" id="UP000003233"/>
    </source>
</evidence>
<organism evidence="3 4">
    <name type="scientific">Fusobacterium ulcerans 12-1B</name>
    <dbReference type="NCBI Taxonomy" id="457404"/>
    <lineage>
        <taxon>Bacteria</taxon>
        <taxon>Fusobacteriati</taxon>
        <taxon>Fusobacteriota</taxon>
        <taxon>Fusobacteriia</taxon>
        <taxon>Fusobacteriales</taxon>
        <taxon>Fusobacteriaceae</taxon>
        <taxon>Fusobacterium</taxon>
    </lineage>
</organism>
<feature type="domain" description="Initiator Rep protein WH1" evidence="2">
    <location>
        <begin position="11"/>
        <end position="148"/>
    </location>
</feature>
<dbReference type="SUPFAM" id="SSF46785">
    <property type="entry name" value="Winged helix' DNA-binding domain"/>
    <property type="match status" value="2"/>
</dbReference>
<evidence type="ECO:0000256" key="1">
    <source>
        <dbReference type="ARBA" id="ARBA00038283"/>
    </source>
</evidence>
<evidence type="ECO:0000259" key="2">
    <source>
        <dbReference type="Pfam" id="PF01051"/>
    </source>
</evidence>
<dbReference type="GO" id="GO:0006270">
    <property type="term" value="P:DNA replication initiation"/>
    <property type="evidence" value="ECO:0007669"/>
    <property type="project" value="InterPro"/>
</dbReference>
<dbReference type="HOGENOM" id="CLU_733097_0_0_0"/>
<dbReference type="Pfam" id="PF21205">
    <property type="entry name" value="Rep3_C"/>
    <property type="match status" value="1"/>
</dbReference>
<evidence type="ECO:0000313" key="3">
    <source>
        <dbReference type="EMBL" id="EHO77197.1"/>
    </source>
</evidence>
<dbReference type="InterPro" id="IPR036390">
    <property type="entry name" value="WH_DNA-bd_sf"/>
</dbReference>